<proteinExistence type="predicted"/>
<feature type="coiled-coil region" evidence="4">
    <location>
        <begin position="303"/>
        <end position="330"/>
    </location>
</feature>
<evidence type="ECO:0000256" key="5">
    <source>
        <dbReference type="SAM" id="MobiDB-lite"/>
    </source>
</evidence>
<dbReference type="InterPro" id="IPR015943">
    <property type="entry name" value="WD40/YVTN_repeat-like_dom_sf"/>
</dbReference>
<dbReference type="EMBL" id="AP006500">
    <property type="protein sequence ID" value="BAM82429.1"/>
    <property type="molecule type" value="Genomic_DNA"/>
</dbReference>
<dbReference type="OrthoDB" id="496at2759"/>
<feature type="repeat" description="WD" evidence="3">
    <location>
        <begin position="653"/>
        <end position="692"/>
    </location>
</feature>
<accession>A0A125YHS5</accession>
<keyword evidence="1 3" id="KW-0853">WD repeat</keyword>
<dbReference type="CDD" id="cd00200">
    <property type="entry name" value="WD40"/>
    <property type="match status" value="1"/>
</dbReference>
<sequence length="783" mass="85831">MFEALSGMGIWTNSAARAEGTRARTKSKQATKEDKKVAATVTRNKVHGPGEGTSRPLRERTNQQSENLQALDPVAAFQKFRGSVEPSANEGKPPERGAARLRPGATREPLGRNADRALAVKNAVHNTRTPQGAHAGIDHSDEQVSEAPDRDGRSDRQAASTLIGADGASSVEPASPFGHQDEEADSPGWLGAAKNLASTKDDQVSPLTRILQSQGASDVPPHVTEEKVRGLLENAPEESDRHQGPLAAPSPLQRRLMRMSPNMHIVSLENIARLYLELQADREYLIRESEKCYRARAATVQDLREVEAALAELLTKKHALEEKLESLGERDELSRLLLGNLDEKVTVIGSESVAFEERIRQLKGSGVAQAVERALKERRGRSSFLPSATSAPPELKTENPPQSSDEAAADMPTGARLGAVANESRHSSSGARGSERDSLTPRLCIRTLYGHTGQVLAADVHEEADIIVSASADRTLRIWDLSVCMSLDESFVDSKDPFGSRKDTLHGHEGWVHALDIHPTGTLLVSGSADRTARLWKLYDAEESASSPLTSLPHTRRHRCLHVFAGGHRGAIMAIQMDDARVITGSTDRTLCCWDLETRARVLRMEGHEAGITALQFWRYGLATASADGTVKMWDMRTGRCHRTLPVTQSGDGEATQASVTCLQFDESRLITGSSDECVRVWDLRTAKCRQVLETGSSINALRFDRDRLYVGCADQVVRAYDMHQLLEPAQGRPSMLRRAFFGHTGAVNCLALSEYGLVSGAADQTLRLWNTRWHEDWHMTPE</sequence>
<dbReference type="InterPro" id="IPR001680">
    <property type="entry name" value="WD40_rpt"/>
</dbReference>
<feature type="compositionally biased region" description="Basic and acidic residues" evidence="5">
    <location>
        <begin position="136"/>
        <end position="156"/>
    </location>
</feature>
<feature type="region of interest" description="Disordered" evidence="5">
    <location>
        <begin position="127"/>
        <end position="189"/>
    </location>
</feature>
<evidence type="ECO:0000313" key="6">
    <source>
        <dbReference type="EMBL" id="BAM82429.1"/>
    </source>
</evidence>
<dbReference type="AlphaFoldDB" id="A0A125YHS5"/>
<dbReference type="InterPro" id="IPR019775">
    <property type="entry name" value="WD40_repeat_CS"/>
</dbReference>
<name>A0A125YHS5_CYAM1</name>
<protein>
    <submittedName>
        <fullName evidence="6">Mitochondrial division protein Mda1</fullName>
    </submittedName>
</protein>
<dbReference type="Gene3D" id="2.130.10.10">
    <property type="entry name" value="YVTN repeat-like/Quinoprotein amine dehydrogenase"/>
    <property type="match status" value="3"/>
</dbReference>
<keyword evidence="4" id="KW-0175">Coiled coil</keyword>
<dbReference type="PANTHER" id="PTHR22847">
    <property type="entry name" value="WD40 REPEAT PROTEIN"/>
    <property type="match status" value="1"/>
</dbReference>
<organism evidence="6 7">
    <name type="scientific">Cyanidioschyzon merolae (strain NIES-3377 / 10D)</name>
    <name type="common">Unicellular red alga</name>
    <dbReference type="NCBI Taxonomy" id="280699"/>
    <lineage>
        <taxon>Eukaryota</taxon>
        <taxon>Rhodophyta</taxon>
        <taxon>Bangiophyceae</taxon>
        <taxon>Cyanidiales</taxon>
        <taxon>Cyanidiaceae</taxon>
        <taxon>Cyanidioschyzon</taxon>
    </lineage>
</organism>
<dbReference type="SMART" id="SM00320">
    <property type="entry name" value="WD40"/>
    <property type="match status" value="7"/>
</dbReference>
<dbReference type="PROSITE" id="PS50082">
    <property type="entry name" value="WD_REPEATS_2"/>
    <property type="match status" value="6"/>
</dbReference>
<dbReference type="PROSITE" id="PS00678">
    <property type="entry name" value="WD_REPEATS_1"/>
    <property type="match status" value="4"/>
</dbReference>
<evidence type="ECO:0000256" key="1">
    <source>
        <dbReference type="ARBA" id="ARBA00022574"/>
    </source>
</evidence>
<dbReference type="PANTHER" id="PTHR22847:SF637">
    <property type="entry name" value="WD REPEAT DOMAIN 5B"/>
    <property type="match status" value="1"/>
</dbReference>
<feature type="repeat" description="WD" evidence="3">
    <location>
        <begin position="565"/>
        <end position="604"/>
    </location>
</feature>
<gene>
    <name evidence="6" type="ORF">CYME_CMR185C</name>
</gene>
<dbReference type="InterPro" id="IPR036322">
    <property type="entry name" value="WD40_repeat_dom_sf"/>
</dbReference>
<evidence type="ECO:0000256" key="2">
    <source>
        <dbReference type="ARBA" id="ARBA00022737"/>
    </source>
</evidence>
<dbReference type="STRING" id="280699.A0A125YHS5"/>
<feature type="repeat" description="WD" evidence="3">
    <location>
        <begin position="448"/>
        <end position="482"/>
    </location>
</feature>
<evidence type="ECO:0000313" key="7">
    <source>
        <dbReference type="Proteomes" id="UP000007014"/>
    </source>
</evidence>
<feature type="repeat" description="WD" evidence="3">
    <location>
        <begin position="505"/>
        <end position="546"/>
    </location>
</feature>
<dbReference type="PRINTS" id="PR00320">
    <property type="entry name" value="GPROTEINBRPT"/>
</dbReference>
<feature type="region of interest" description="Disordered" evidence="5">
    <location>
        <begin position="1"/>
        <end position="114"/>
    </location>
</feature>
<feature type="repeat" description="WD" evidence="3">
    <location>
        <begin position="741"/>
        <end position="773"/>
    </location>
</feature>
<dbReference type="OMA" id="LNEPICY"/>
<dbReference type="eggNOG" id="KOG0274">
    <property type="taxonomic scope" value="Eukaryota"/>
</dbReference>
<dbReference type="SUPFAM" id="SSF50978">
    <property type="entry name" value="WD40 repeat-like"/>
    <property type="match status" value="1"/>
</dbReference>
<keyword evidence="7" id="KW-1185">Reference proteome</keyword>
<keyword evidence="2" id="KW-0677">Repeat</keyword>
<feature type="region of interest" description="Disordered" evidence="5">
    <location>
        <begin position="378"/>
        <end position="409"/>
    </location>
</feature>
<dbReference type="GeneID" id="16996664"/>
<dbReference type="RefSeq" id="XP_005538465.1">
    <property type="nucleotide sequence ID" value="XM_005538408.1"/>
</dbReference>
<dbReference type="KEGG" id="cme:CYME_CMR185C"/>
<evidence type="ECO:0000256" key="4">
    <source>
        <dbReference type="SAM" id="Coils"/>
    </source>
</evidence>
<dbReference type="Proteomes" id="UP000007014">
    <property type="component" value="Chromosome 18"/>
</dbReference>
<evidence type="ECO:0000256" key="3">
    <source>
        <dbReference type="PROSITE-ProRule" id="PRU00221"/>
    </source>
</evidence>
<dbReference type="InterPro" id="IPR020472">
    <property type="entry name" value="WD40_PAC1"/>
</dbReference>
<feature type="repeat" description="WD" evidence="3">
    <location>
        <begin position="605"/>
        <end position="644"/>
    </location>
</feature>
<dbReference type="Gramene" id="CMR185CT">
    <property type="protein sequence ID" value="CMR185CT"/>
    <property type="gene ID" value="CMR185C"/>
</dbReference>
<reference evidence="6 7" key="2">
    <citation type="journal article" date="2007" name="BMC Biol.">
        <title>A 100%-complete sequence reveals unusually simple genomic features in the hot-spring red alga Cyanidioschyzon merolae.</title>
        <authorList>
            <person name="Nozaki H."/>
            <person name="Takano H."/>
            <person name="Misumi O."/>
            <person name="Terasawa K."/>
            <person name="Matsuzaki M."/>
            <person name="Maruyama S."/>
            <person name="Nishida K."/>
            <person name="Yagisawa F."/>
            <person name="Yoshida Y."/>
            <person name="Fujiwara T."/>
            <person name="Takio S."/>
            <person name="Tamura K."/>
            <person name="Chung S.J."/>
            <person name="Nakamura S."/>
            <person name="Kuroiwa H."/>
            <person name="Tanaka K."/>
            <person name="Sato N."/>
            <person name="Kuroiwa T."/>
        </authorList>
    </citation>
    <scope>NUCLEOTIDE SEQUENCE [LARGE SCALE GENOMIC DNA]</scope>
    <source>
        <strain evidence="6 7">10D</strain>
    </source>
</reference>
<dbReference type="Pfam" id="PF00400">
    <property type="entry name" value="WD40"/>
    <property type="match status" value="6"/>
</dbReference>
<dbReference type="PROSITE" id="PS50294">
    <property type="entry name" value="WD_REPEATS_REGION"/>
    <property type="match status" value="5"/>
</dbReference>
<reference evidence="6 7" key="1">
    <citation type="journal article" date="2004" name="Nature">
        <title>Genome sequence of the ultrasmall unicellular red alga Cyanidioschyzon merolae 10D.</title>
        <authorList>
            <person name="Matsuzaki M."/>
            <person name="Misumi O."/>
            <person name="Shin-i T."/>
            <person name="Maruyama S."/>
            <person name="Takahara M."/>
            <person name="Miyagishima S."/>
            <person name="Mori T."/>
            <person name="Nishida K."/>
            <person name="Yagisawa F."/>
            <person name="Nishida K."/>
            <person name="Yoshida Y."/>
            <person name="Nishimura Y."/>
            <person name="Nakao S."/>
            <person name="Kobayashi T."/>
            <person name="Momoyama Y."/>
            <person name="Higashiyama T."/>
            <person name="Minoda A."/>
            <person name="Sano M."/>
            <person name="Nomoto H."/>
            <person name="Oishi K."/>
            <person name="Hayashi H."/>
            <person name="Ohta F."/>
            <person name="Nishizaka S."/>
            <person name="Haga S."/>
            <person name="Miura S."/>
            <person name="Morishita T."/>
            <person name="Kabeya Y."/>
            <person name="Terasawa K."/>
            <person name="Suzuki Y."/>
            <person name="Ishii Y."/>
            <person name="Asakawa S."/>
            <person name="Takano H."/>
            <person name="Ohta N."/>
            <person name="Kuroiwa H."/>
            <person name="Tanaka K."/>
            <person name="Shimizu N."/>
            <person name="Sugano S."/>
            <person name="Sato N."/>
            <person name="Nozaki H."/>
            <person name="Ogasawara N."/>
            <person name="Kohara Y."/>
            <person name="Kuroiwa T."/>
        </authorList>
    </citation>
    <scope>NUCLEOTIDE SEQUENCE [LARGE SCALE GENOMIC DNA]</scope>
    <source>
        <strain evidence="6 7">10D</strain>
    </source>
</reference>